<reference evidence="2" key="1">
    <citation type="journal article" date="2018" name="J. Ind. Microbiol. Biotechnol.">
        <title>Genome mining reveals uncommon alkylpyrones as type III PKS products from myxobacteria.</title>
        <authorList>
            <person name="Hug J.J."/>
            <person name="Panter F."/>
            <person name="Krug D."/>
            <person name="Muller R."/>
        </authorList>
    </citation>
    <scope>NUCLEOTIDE SEQUENCE</scope>
    <source>
        <strain evidence="2">So ce1128</strain>
    </source>
</reference>
<evidence type="ECO:0008006" key="3">
    <source>
        <dbReference type="Google" id="ProtNLM"/>
    </source>
</evidence>
<protein>
    <recommendedName>
        <fullName evidence="3">Transposase</fullName>
    </recommendedName>
</protein>
<dbReference type="EMBL" id="MH908921">
    <property type="protein sequence ID" value="AYM54343.1"/>
    <property type="molecule type" value="Genomic_DNA"/>
</dbReference>
<dbReference type="InterPro" id="IPR010921">
    <property type="entry name" value="Trp_repressor/repl_initiator"/>
</dbReference>
<accession>A0A3S7V024</accession>
<dbReference type="SUPFAM" id="SSF48295">
    <property type="entry name" value="TrpR-like"/>
    <property type="match status" value="1"/>
</dbReference>
<dbReference type="AlphaFoldDB" id="A0A3S7V024"/>
<feature type="region of interest" description="Disordered" evidence="1">
    <location>
        <begin position="76"/>
        <end position="95"/>
    </location>
</feature>
<organism evidence="2">
    <name type="scientific">Sorangium cellulosum</name>
    <name type="common">Polyangium cellulosum</name>
    <dbReference type="NCBI Taxonomy" id="56"/>
    <lineage>
        <taxon>Bacteria</taxon>
        <taxon>Pseudomonadati</taxon>
        <taxon>Myxococcota</taxon>
        <taxon>Polyangia</taxon>
        <taxon>Polyangiales</taxon>
        <taxon>Polyangiaceae</taxon>
        <taxon>Sorangium</taxon>
    </lineage>
</organism>
<dbReference type="GO" id="GO:0043565">
    <property type="term" value="F:sequence-specific DNA binding"/>
    <property type="evidence" value="ECO:0007669"/>
    <property type="project" value="InterPro"/>
</dbReference>
<proteinExistence type="predicted"/>
<name>A0A3S7V024_SORCE</name>
<feature type="region of interest" description="Disordered" evidence="1">
    <location>
        <begin position="39"/>
        <end position="65"/>
    </location>
</feature>
<evidence type="ECO:0000256" key="1">
    <source>
        <dbReference type="SAM" id="MobiDB-lite"/>
    </source>
</evidence>
<evidence type="ECO:0000313" key="2">
    <source>
        <dbReference type="EMBL" id="AYM54343.1"/>
    </source>
</evidence>
<sequence length="95" mass="10540">MGRRKRRAFTPEFKAEAVRLAKAGDLSIGQLAKDLDLTRRDRESPWSWPSTWARRSAPPARPSLSWPCATASPSCELTPPAIPTARHGCTPSRRS</sequence>